<accession>A0AAD9IEC4</accession>
<feature type="compositionally biased region" description="Polar residues" evidence="1">
    <location>
        <begin position="36"/>
        <end position="52"/>
    </location>
</feature>
<dbReference type="Proteomes" id="UP001255856">
    <property type="component" value="Unassembled WGS sequence"/>
</dbReference>
<evidence type="ECO:0000313" key="3">
    <source>
        <dbReference type="Proteomes" id="UP001255856"/>
    </source>
</evidence>
<comment type="caution">
    <text evidence="2">The sequence shown here is derived from an EMBL/GenBank/DDBJ whole genome shotgun (WGS) entry which is preliminary data.</text>
</comment>
<keyword evidence="3" id="KW-1185">Reference proteome</keyword>
<reference evidence="2" key="1">
    <citation type="submission" date="2021-01" db="EMBL/GenBank/DDBJ databases">
        <authorList>
            <person name="Eckstrom K.M.E."/>
        </authorList>
    </citation>
    <scope>NUCLEOTIDE SEQUENCE</scope>
    <source>
        <strain evidence="2">UVCC 0001</strain>
    </source>
</reference>
<protein>
    <submittedName>
        <fullName evidence="2">Uncharacterized protein</fullName>
    </submittedName>
</protein>
<evidence type="ECO:0000313" key="2">
    <source>
        <dbReference type="EMBL" id="KAK2075898.1"/>
    </source>
</evidence>
<feature type="region of interest" description="Disordered" evidence="1">
    <location>
        <begin position="1"/>
        <end position="82"/>
    </location>
</feature>
<evidence type="ECO:0000256" key="1">
    <source>
        <dbReference type="SAM" id="MobiDB-lite"/>
    </source>
</evidence>
<proteinExistence type="predicted"/>
<dbReference type="EMBL" id="JASFZW010000012">
    <property type="protein sequence ID" value="KAK2075898.1"/>
    <property type="molecule type" value="Genomic_DNA"/>
</dbReference>
<organism evidence="2 3">
    <name type="scientific">Prototheca wickerhamii</name>
    <dbReference type="NCBI Taxonomy" id="3111"/>
    <lineage>
        <taxon>Eukaryota</taxon>
        <taxon>Viridiplantae</taxon>
        <taxon>Chlorophyta</taxon>
        <taxon>core chlorophytes</taxon>
        <taxon>Trebouxiophyceae</taxon>
        <taxon>Chlorellales</taxon>
        <taxon>Chlorellaceae</taxon>
        <taxon>Prototheca</taxon>
    </lineage>
</organism>
<dbReference type="AlphaFoldDB" id="A0AAD9IEC4"/>
<sequence>MDKYSVGSAWSGRRWASSKAEEEAPEASISQGAEEGTSTAGGSEQAVVSSEGRQPALGDDEEAAMLLRAGLRGDEEVEEPRDRMYQDTWKLETRSAQDPTTVTSTNVLDLAVGALLSRDGLALLQRLVSPADWRRFQTGDMDPADQELLLERLSFALFRSAQADRRERRRLEGVRGDPDFDVVVGPAPPAADGALPSALELGVAEEEYDAIKEDVARDFDAARAEAAGARRPTAAALEAAAPGDAPLADTAREKAAVLDANPYWSESAKKSVGKHLAKLVSQLG</sequence>
<gene>
    <name evidence="2" type="ORF">QBZ16_001234</name>
</gene>
<name>A0AAD9IEC4_PROWI</name>